<sequence length="69" mass="8015">MWRLKIAADGSGSGSPLLRTGNSFLGRAAWEFDPDAGTPEERAKVRRLRREFTRHRFLRKESQDLLLRM</sequence>
<proteinExistence type="predicted"/>
<organism evidence="1 2">
    <name type="scientific">Oryza meyeriana var. granulata</name>
    <dbReference type="NCBI Taxonomy" id="110450"/>
    <lineage>
        <taxon>Eukaryota</taxon>
        <taxon>Viridiplantae</taxon>
        <taxon>Streptophyta</taxon>
        <taxon>Embryophyta</taxon>
        <taxon>Tracheophyta</taxon>
        <taxon>Spermatophyta</taxon>
        <taxon>Magnoliopsida</taxon>
        <taxon>Liliopsida</taxon>
        <taxon>Poales</taxon>
        <taxon>Poaceae</taxon>
        <taxon>BOP clade</taxon>
        <taxon>Oryzoideae</taxon>
        <taxon>Oryzeae</taxon>
        <taxon>Oryzinae</taxon>
        <taxon>Oryza</taxon>
        <taxon>Oryza meyeriana</taxon>
    </lineage>
</organism>
<dbReference type="OrthoDB" id="21502at2759"/>
<keyword evidence="2" id="KW-1185">Reference proteome</keyword>
<dbReference type="AlphaFoldDB" id="A0A6G1CAP1"/>
<dbReference type="EMBL" id="SPHZ02000010">
    <property type="protein sequence ID" value="KAF0897279.1"/>
    <property type="molecule type" value="Genomic_DNA"/>
</dbReference>
<reference evidence="1 2" key="1">
    <citation type="submission" date="2019-11" db="EMBL/GenBank/DDBJ databases">
        <title>Whole genome sequence of Oryza granulata.</title>
        <authorList>
            <person name="Li W."/>
        </authorList>
    </citation>
    <scope>NUCLEOTIDE SEQUENCE [LARGE SCALE GENOMIC DNA]</scope>
    <source>
        <strain evidence="2">cv. Menghai</strain>
        <tissue evidence="1">Leaf</tissue>
    </source>
</reference>
<accession>A0A6G1CAP1</accession>
<dbReference type="GO" id="GO:0016104">
    <property type="term" value="P:triterpenoid biosynthetic process"/>
    <property type="evidence" value="ECO:0007669"/>
    <property type="project" value="InterPro"/>
</dbReference>
<dbReference type="PANTHER" id="PTHR11764">
    <property type="entry name" value="TERPENE CYCLASE/MUTASE FAMILY MEMBER"/>
    <property type="match status" value="1"/>
</dbReference>
<evidence type="ECO:0000313" key="2">
    <source>
        <dbReference type="Proteomes" id="UP000479710"/>
    </source>
</evidence>
<gene>
    <name evidence="1" type="ORF">E2562_035178</name>
</gene>
<protein>
    <recommendedName>
        <fullName evidence="3">Squalene cyclase N-terminal domain-containing protein</fullName>
    </recommendedName>
</protein>
<dbReference type="InterPro" id="IPR018333">
    <property type="entry name" value="Squalene_cyclase"/>
</dbReference>
<dbReference type="GO" id="GO:0016866">
    <property type="term" value="F:intramolecular transferase activity"/>
    <property type="evidence" value="ECO:0007669"/>
    <property type="project" value="InterPro"/>
</dbReference>
<dbReference type="Proteomes" id="UP000479710">
    <property type="component" value="Unassembled WGS sequence"/>
</dbReference>
<name>A0A6G1CAP1_9ORYZ</name>
<evidence type="ECO:0000313" key="1">
    <source>
        <dbReference type="EMBL" id="KAF0897279.1"/>
    </source>
</evidence>
<evidence type="ECO:0008006" key="3">
    <source>
        <dbReference type="Google" id="ProtNLM"/>
    </source>
</evidence>
<dbReference type="PANTHER" id="PTHR11764:SF88">
    <property type="entry name" value="ACHILLEOL B SYNTHASE"/>
    <property type="match status" value="1"/>
</dbReference>
<dbReference type="GO" id="GO:0005811">
    <property type="term" value="C:lipid droplet"/>
    <property type="evidence" value="ECO:0007669"/>
    <property type="project" value="InterPro"/>
</dbReference>
<comment type="caution">
    <text evidence="1">The sequence shown here is derived from an EMBL/GenBank/DDBJ whole genome shotgun (WGS) entry which is preliminary data.</text>
</comment>